<dbReference type="NCBIfam" id="TIGR01764">
    <property type="entry name" value="excise"/>
    <property type="match status" value="1"/>
</dbReference>
<organism evidence="2 3">
    <name type="scientific">Halanaerobium saccharolyticum</name>
    <dbReference type="NCBI Taxonomy" id="43595"/>
    <lineage>
        <taxon>Bacteria</taxon>
        <taxon>Bacillati</taxon>
        <taxon>Bacillota</taxon>
        <taxon>Clostridia</taxon>
        <taxon>Halanaerobiales</taxon>
        <taxon>Halanaerobiaceae</taxon>
        <taxon>Halanaerobium</taxon>
    </lineage>
</organism>
<protein>
    <submittedName>
        <fullName evidence="2">Excisionase family DNA binding protein</fullName>
    </submittedName>
</protein>
<proteinExistence type="predicted"/>
<dbReference type="InterPro" id="IPR010093">
    <property type="entry name" value="SinI_DNA-bd"/>
</dbReference>
<gene>
    <name evidence="2" type="ORF">DFR79_106112</name>
</gene>
<dbReference type="Proteomes" id="UP000295064">
    <property type="component" value="Unassembled WGS sequence"/>
</dbReference>
<reference evidence="2 3" key="1">
    <citation type="submission" date="2019-03" db="EMBL/GenBank/DDBJ databases">
        <title>Subsurface microbial communities from deep shales in Ohio and West Virginia, USA.</title>
        <authorList>
            <person name="Wrighton K."/>
        </authorList>
    </citation>
    <scope>NUCLEOTIDE SEQUENCE [LARGE SCALE GENOMIC DNA]</scope>
    <source>
        <strain evidence="2 3">MA284_T2</strain>
    </source>
</reference>
<dbReference type="GO" id="GO:0003677">
    <property type="term" value="F:DNA binding"/>
    <property type="evidence" value="ECO:0007669"/>
    <property type="project" value="InterPro"/>
</dbReference>
<feature type="domain" description="Helix-turn-helix" evidence="1">
    <location>
        <begin position="46"/>
        <end position="88"/>
    </location>
</feature>
<evidence type="ECO:0000259" key="1">
    <source>
        <dbReference type="Pfam" id="PF12728"/>
    </source>
</evidence>
<comment type="caution">
    <text evidence="2">The sequence shown here is derived from an EMBL/GenBank/DDBJ whole genome shotgun (WGS) entry which is preliminary data.</text>
</comment>
<dbReference type="OrthoDB" id="1684751at2"/>
<sequence>MGMLEQIANDLETLKEKLESIPASGVGPSPEMESKFKDKEGLKDFEAAEYLGISKSSILRHKEQLPHAYLGRRLIFPKSALKEWLKEKSMENVEKDIIEKEDYILKKLS</sequence>
<dbReference type="AlphaFoldDB" id="A0A4R6LY08"/>
<dbReference type="Pfam" id="PF12728">
    <property type="entry name" value="HTH_17"/>
    <property type="match status" value="1"/>
</dbReference>
<name>A0A4R6LY08_9FIRM</name>
<dbReference type="EMBL" id="SNWX01000006">
    <property type="protein sequence ID" value="TDO92299.1"/>
    <property type="molecule type" value="Genomic_DNA"/>
</dbReference>
<accession>A0A4R6LY08</accession>
<dbReference type="InterPro" id="IPR041657">
    <property type="entry name" value="HTH_17"/>
</dbReference>
<evidence type="ECO:0000313" key="2">
    <source>
        <dbReference type="EMBL" id="TDO92299.1"/>
    </source>
</evidence>
<evidence type="ECO:0000313" key="3">
    <source>
        <dbReference type="Proteomes" id="UP000295064"/>
    </source>
</evidence>